<proteinExistence type="predicted"/>
<accession>A0A445MHD9</accession>
<protein>
    <recommendedName>
        <fullName evidence="3">DUF834 domain-containing protein</fullName>
    </recommendedName>
</protein>
<organism evidence="2">
    <name type="scientific">Ensete ventricosum</name>
    <name type="common">Abyssinian banana</name>
    <name type="synonym">Musa ensete</name>
    <dbReference type="NCBI Taxonomy" id="4639"/>
    <lineage>
        <taxon>Eukaryota</taxon>
        <taxon>Viridiplantae</taxon>
        <taxon>Streptophyta</taxon>
        <taxon>Embryophyta</taxon>
        <taxon>Tracheophyta</taxon>
        <taxon>Spermatophyta</taxon>
        <taxon>Magnoliopsida</taxon>
        <taxon>Liliopsida</taxon>
        <taxon>Zingiberales</taxon>
        <taxon>Musaceae</taxon>
        <taxon>Ensete</taxon>
    </lineage>
</organism>
<feature type="region of interest" description="Disordered" evidence="1">
    <location>
        <begin position="1"/>
        <end position="20"/>
    </location>
</feature>
<dbReference type="AlphaFoldDB" id="A0A445MHD9"/>
<dbReference type="EMBL" id="KV875970">
    <property type="protein sequence ID" value="RZR73623.1"/>
    <property type="molecule type" value="Genomic_DNA"/>
</dbReference>
<reference evidence="2" key="1">
    <citation type="journal article" date="2018" name="Data Brief">
        <title>Genome sequence data from 17 accessions of Ensete ventricosum, a staple food crop for millions in Ethiopia.</title>
        <authorList>
            <person name="Yemataw Z."/>
            <person name="Muzemil S."/>
            <person name="Ambachew D."/>
            <person name="Tripathi L."/>
            <person name="Tesfaye K."/>
            <person name="Chala A."/>
            <person name="Farbos A."/>
            <person name="O'Neill P."/>
            <person name="Moore K."/>
            <person name="Grant M."/>
            <person name="Studholme D.J."/>
        </authorList>
    </citation>
    <scope>NUCLEOTIDE SEQUENCE [LARGE SCALE GENOMIC DNA]</scope>
    <source>
        <tissue evidence="2">Leaf</tissue>
    </source>
</reference>
<sequence length="90" mass="9957">MAKEGGNRRVKGEDGNRGRSRAWLGWEANDNDVAVRGQRLGDDREELCTVEDGRRQRRKVAKEGDGSRGGSRAWLEREAAAVTLLCTTEG</sequence>
<evidence type="ECO:0000256" key="1">
    <source>
        <dbReference type="SAM" id="MobiDB-lite"/>
    </source>
</evidence>
<name>A0A445MHD9_ENSVE</name>
<gene>
    <name evidence="2" type="ORF">BHM03_00026522</name>
</gene>
<feature type="compositionally biased region" description="Basic and acidic residues" evidence="1">
    <location>
        <begin position="1"/>
        <end position="17"/>
    </location>
</feature>
<evidence type="ECO:0008006" key="3">
    <source>
        <dbReference type="Google" id="ProtNLM"/>
    </source>
</evidence>
<dbReference type="Proteomes" id="UP000290560">
    <property type="component" value="Unassembled WGS sequence"/>
</dbReference>
<evidence type="ECO:0000313" key="2">
    <source>
        <dbReference type="EMBL" id="RZR73623.1"/>
    </source>
</evidence>